<comment type="caution">
    <text evidence="12">The sequence shown here is derived from an EMBL/GenBank/DDBJ whole genome shotgun (WGS) entry which is preliminary data.</text>
</comment>
<feature type="transmembrane region" description="Helical" evidence="10">
    <location>
        <begin position="48"/>
        <end position="65"/>
    </location>
</feature>
<feature type="domain" description="Histidine kinase/HSP90-like ATPase" evidence="11">
    <location>
        <begin position="303"/>
        <end position="403"/>
    </location>
</feature>
<dbReference type="Gene3D" id="1.20.5.1930">
    <property type="match status" value="1"/>
</dbReference>
<proteinExistence type="predicted"/>
<dbReference type="Gene3D" id="3.30.565.10">
    <property type="entry name" value="Histidine kinase-like ATPase, C-terminal domain"/>
    <property type="match status" value="1"/>
</dbReference>
<dbReference type="EC" id="2.7.13.3" evidence="2"/>
<dbReference type="CDD" id="cd16917">
    <property type="entry name" value="HATPase_UhpB-NarQ-NarX-like"/>
    <property type="match status" value="1"/>
</dbReference>
<keyword evidence="10" id="KW-0472">Membrane</keyword>
<keyword evidence="10" id="KW-1133">Transmembrane helix</keyword>
<evidence type="ECO:0000256" key="7">
    <source>
        <dbReference type="ARBA" id="ARBA00022840"/>
    </source>
</evidence>
<keyword evidence="7" id="KW-0067">ATP-binding</keyword>
<dbReference type="AlphaFoldDB" id="A0A2X0JYU1"/>
<comment type="catalytic activity">
    <reaction evidence="1">
        <text>ATP + protein L-histidine = ADP + protein N-phospho-L-histidine.</text>
        <dbReference type="EC" id="2.7.13.3"/>
    </reaction>
</comment>
<feature type="transmembrane region" description="Helical" evidence="10">
    <location>
        <begin position="16"/>
        <end position="36"/>
    </location>
</feature>
<keyword evidence="6 12" id="KW-0418">Kinase</keyword>
<evidence type="ECO:0000313" key="12">
    <source>
        <dbReference type="EMBL" id="RAG82115.1"/>
    </source>
</evidence>
<evidence type="ECO:0000256" key="2">
    <source>
        <dbReference type="ARBA" id="ARBA00012438"/>
    </source>
</evidence>
<dbReference type="InterPro" id="IPR036890">
    <property type="entry name" value="HATPase_C_sf"/>
</dbReference>
<evidence type="ECO:0000256" key="5">
    <source>
        <dbReference type="ARBA" id="ARBA00022741"/>
    </source>
</evidence>
<evidence type="ECO:0000256" key="3">
    <source>
        <dbReference type="ARBA" id="ARBA00022553"/>
    </source>
</evidence>
<feature type="region of interest" description="Disordered" evidence="9">
    <location>
        <begin position="343"/>
        <end position="367"/>
    </location>
</feature>
<accession>A0A2X0JYU1</accession>
<evidence type="ECO:0000256" key="1">
    <source>
        <dbReference type="ARBA" id="ARBA00000085"/>
    </source>
</evidence>
<dbReference type="EMBL" id="QKYN01000124">
    <property type="protein sequence ID" value="RAG82115.1"/>
    <property type="molecule type" value="Genomic_DNA"/>
</dbReference>
<evidence type="ECO:0000256" key="4">
    <source>
        <dbReference type="ARBA" id="ARBA00022679"/>
    </source>
</evidence>
<evidence type="ECO:0000259" key="11">
    <source>
        <dbReference type="SMART" id="SM00387"/>
    </source>
</evidence>
<keyword evidence="4" id="KW-0808">Transferase</keyword>
<organism evidence="12 13">
    <name type="scientific">Streptacidiphilus pinicola</name>
    <dbReference type="NCBI Taxonomy" id="2219663"/>
    <lineage>
        <taxon>Bacteria</taxon>
        <taxon>Bacillati</taxon>
        <taxon>Actinomycetota</taxon>
        <taxon>Actinomycetes</taxon>
        <taxon>Kitasatosporales</taxon>
        <taxon>Streptomycetaceae</taxon>
        <taxon>Streptacidiphilus</taxon>
    </lineage>
</organism>
<dbReference type="GO" id="GO:0046983">
    <property type="term" value="F:protein dimerization activity"/>
    <property type="evidence" value="ECO:0007669"/>
    <property type="project" value="InterPro"/>
</dbReference>
<feature type="transmembrane region" description="Helical" evidence="10">
    <location>
        <begin position="72"/>
        <end position="92"/>
    </location>
</feature>
<evidence type="ECO:0000313" key="13">
    <source>
        <dbReference type="Proteomes" id="UP000248889"/>
    </source>
</evidence>
<keyword evidence="13" id="KW-1185">Reference proteome</keyword>
<dbReference type="Pfam" id="PF23539">
    <property type="entry name" value="DUF7134"/>
    <property type="match status" value="1"/>
</dbReference>
<reference evidence="12 13" key="1">
    <citation type="submission" date="2018-06" db="EMBL/GenBank/DDBJ databases">
        <title>Streptacidiphilus pinicola sp. nov., isolated from pine grove soil.</title>
        <authorList>
            <person name="Roh S.G."/>
            <person name="Park S."/>
            <person name="Kim M.-K."/>
            <person name="Yun B.-R."/>
            <person name="Park J."/>
            <person name="Kim M.J."/>
            <person name="Kim Y.S."/>
            <person name="Kim S.B."/>
        </authorList>
    </citation>
    <scope>NUCLEOTIDE SEQUENCE [LARGE SCALE GENOMIC DNA]</scope>
    <source>
        <strain evidence="12 13">MMS16-CNU450</strain>
    </source>
</reference>
<dbReference type="GO" id="GO:0005524">
    <property type="term" value="F:ATP binding"/>
    <property type="evidence" value="ECO:0007669"/>
    <property type="project" value="UniProtKB-KW"/>
</dbReference>
<dbReference type="OrthoDB" id="227596at2"/>
<evidence type="ECO:0000256" key="10">
    <source>
        <dbReference type="SAM" id="Phobius"/>
    </source>
</evidence>
<dbReference type="PANTHER" id="PTHR24421">
    <property type="entry name" value="NITRATE/NITRITE SENSOR PROTEIN NARX-RELATED"/>
    <property type="match status" value="1"/>
</dbReference>
<gene>
    <name evidence="12" type="ORF">DN069_29400</name>
</gene>
<evidence type="ECO:0000256" key="6">
    <source>
        <dbReference type="ARBA" id="ARBA00022777"/>
    </source>
</evidence>
<keyword evidence="10" id="KW-0812">Transmembrane</keyword>
<dbReference type="InterPro" id="IPR050482">
    <property type="entry name" value="Sensor_HK_TwoCompSys"/>
</dbReference>
<dbReference type="InterPro" id="IPR003594">
    <property type="entry name" value="HATPase_dom"/>
</dbReference>
<sequence>MDLLRRLRLFVRAHPYWADALLAAVLYLVTILWPTGGRPSTQWSNFDPDEVLLVAGLCVYAPLALRRRYPVLVLACTVAATVGYMFVGPVRGPILAGSGLAIYTVSSVVERRLALAIGGVAVLSVGIASMALSPEKWDEGVNGIAFAWTAMTVAVGESVRSRRAFVAAIEERALRAEHTREEEARRRVAEERLRIARELHDIVGHHIALINIQAGVASTVLDSQPDTARAALAQVREAGRAALSELGATVAVLRQTGEGEEAASPRDPAPGLAQLAQLVDSFERSGLRVECRTEGAPVPIPAAVDLTAYRVVQESLTNVRKHAGASAASVRLEYRPGVLHIEVDDDGPGPKPPAKGGASASGGTSGFGLIGMRERAASVGGTFAAGPRPDGGFRVTLDLPLGGAGRSAASPTAADASRGPGLPRMNLPNLLGPFRPVHDTAGDPSAPDGVSTADSAQVARASARGTGDV</sequence>
<feature type="region of interest" description="Disordered" evidence="9">
    <location>
        <begin position="403"/>
        <end position="469"/>
    </location>
</feature>
<protein>
    <recommendedName>
        <fullName evidence="2">histidine kinase</fullName>
        <ecNumber evidence="2">2.7.13.3</ecNumber>
    </recommendedName>
</protein>
<dbReference type="Pfam" id="PF02518">
    <property type="entry name" value="HATPase_c"/>
    <property type="match status" value="1"/>
</dbReference>
<keyword evidence="3" id="KW-0597">Phosphoprotein</keyword>
<dbReference type="GO" id="GO:0000155">
    <property type="term" value="F:phosphorelay sensor kinase activity"/>
    <property type="evidence" value="ECO:0007669"/>
    <property type="project" value="InterPro"/>
</dbReference>
<dbReference type="SMART" id="SM00387">
    <property type="entry name" value="HATPase_c"/>
    <property type="match status" value="1"/>
</dbReference>
<dbReference type="GO" id="GO:0016020">
    <property type="term" value="C:membrane"/>
    <property type="evidence" value="ECO:0007669"/>
    <property type="project" value="InterPro"/>
</dbReference>
<evidence type="ECO:0000256" key="9">
    <source>
        <dbReference type="SAM" id="MobiDB-lite"/>
    </source>
</evidence>
<keyword evidence="8" id="KW-0902">Two-component regulatory system</keyword>
<dbReference type="RefSeq" id="WP_111506087.1">
    <property type="nucleotide sequence ID" value="NZ_QKYN01000124.1"/>
</dbReference>
<dbReference type="InterPro" id="IPR055558">
    <property type="entry name" value="DUF7134"/>
</dbReference>
<dbReference type="SUPFAM" id="SSF55874">
    <property type="entry name" value="ATPase domain of HSP90 chaperone/DNA topoisomerase II/histidine kinase"/>
    <property type="match status" value="1"/>
</dbReference>
<keyword evidence="5" id="KW-0547">Nucleotide-binding</keyword>
<name>A0A2X0JYU1_9ACTN</name>
<dbReference type="InterPro" id="IPR011712">
    <property type="entry name" value="Sig_transdc_His_kin_sub3_dim/P"/>
</dbReference>
<evidence type="ECO:0000256" key="8">
    <source>
        <dbReference type="ARBA" id="ARBA00023012"/>
    </source>
</evidence>
<dbReference type="Pfam" id="PF07730">
    <property type="entry name" value="HisKA_3"/>
    <property type="match status" value="1"/>
</dbReference>
<dbReference type="PANTHER" id="PTHR24421:SF10">
    <property type="entry name" value="NITRATE_NITRITE SENSOR PROTEIN NARQ"/>
    <property type="match status" value="1"/>
</dbReference>
<dbReference type="Proteomes" id="UP000248889">
    <property type="component" value="Unassembled WGS sequence"/>
</dbReference>